<proteinExistence type="predicted"/>
<dbReference type="PATRIC" id="fig|2198.4.peg.1155"/>
<name>A0A101GP01_9EURY</name>
<gene>
    <name evidence="1" type="ORF">XD82_0870</name>
</gene>
<dbReference type="AlphaFoldDB" id="A0A101GP01"/>
<organism evidence="1 2">
    <name type="scientific">Methanoculleus marisnigri</name>
    <dbReference type="NCBI Taxonomy" id="2198"/>
    <lineage>
        <taxon>Archaea</taxon>
        <taxon>Methanobacteriati</taxon>
        <taxon>Methanobacteriota</taxon>
        <taxon>Stenosarchaea group</taxon>
        <taxon>Methanomicrobia</taxon>
        <taxon>Methanomicrobiales</taxon>
        <taxon>Methanomicrobiaceae</taxon>
        <taxon>Methanoculleus</taxon>
    </lineage>
</organism>
<dbReference type="Proteomes" id="UP000054323">
    <property type="component" value="Unassembled WGS sequence"/>
</dbReference>
<sequence length="55" mass="6260">GIMWFFSAPAFHHVFPHIPLSVSRFSFAEVRAASEKGEYSVPRHHPAEVIKGIKR</sequence>
<comment type="caution">
    <text evidence="1">The sequence shown here is derived from an EMBL/GenBank/DDBJ whole genome shotgun (WGS) entry which is preliminary data.</text>
</comment>
<dbReference type="EMBL" id="LGGD01000091">
    <property type="protein sequence ID" value="KUK61934.1"/>
    <property type="molecule type" value="Genomic_DNA"/>
</dbReference>
<evidence type="ECO:0000313" key="1">
    <source>
        <dbReference type="EMBL" id="KUK61934.1"/>
    </source>
</evidence>
<protein>
    <submittedName>
        <fullName evidence="1">Uncharacterized protein</fullName>
    </submittedName>
</protein>
<reference evidence="2" key="1">
    <citation type="journal article" date="2015" name="MBio">
        <title>Genome-Resolved Metagenomic Analysis Reveals Roles for Candidate Phyla and Other Microbial Community Members in Biogeochemical Transformations in Oil Reservoirs.</title>
        <authorList>
            <person name="Hu P."/>
            <person name="Tom L."/>
            <person name="Singh A."/>
            <person name="Thomas B.C."/>
            <person name="Baker B.J."/>
            <person name="Piceno Y.M."/>
            <person name="Andersen G.L."/>
            <person name="Banfield J.F."/>
        </authorList>
    </citation>
    <scope>NUCLEOTIDE SEQUENCE [LARGE SCALE GENOMIC DNA]</scope>
</reference>
<accession>A0A101GP01</accession>
<feature type="non-terminal residue" evidence="1">
    <location>
        <position position="1"/>
    </location>
</feature>
<evidence type="ECO:0000313" key="2">
    <source>
        <dbReference type="Proteomes" id="UP000054323"/>
    </source>
</evidence>